<dbReference type="GO" id="GO:0006351">
    <property type="term" value="P:DNA-templated transcription"/>
    <property type="evidence" value="ECO:0007669"/>
    <property type="project" value="TreeGrafter"/>
</dbReference>
<dbReference type="Gene3D" id="3.40.190.290">
    <property type="match status" value="1"/>
</dbReference>
<sequence>MRDDPTAALRNFQLIAQHGSFTRAARELDVTPSALSQSLRHLERKLDVRLLQRSTRRVGLTEAGRDFLARIAPAMAVIDDAMENARQHGQRPAGTLRLTLANPRILSHLIPAFMHAYPDITLDLRVETRLVDLIDEGLDAGIRLGESLQKDVVAVPLGGPNRSRVVGSPAYFRRHGTPMHPRELSAHNCVRFRFRPGGPIHQWEFAERGGVNAGRWFDVHVDGNLIVNDHATIVEAARQGAALAQVFEEHVADDLTSGRLVSVLDTWLPPYDGWYLYYPSRFQVPPKLRVFIDFMREKLNGGE</sequence>
<dbReference type="RefSeq" id="WP_113063378.1">
    <property type="nucleotide sequence ID" value="NZ_JAAZQD010000003.1"/>
</dbReference>
<proteinExistence type="inferred from homology"/>
<dbReference type="InterPro" id="IPR005119">
    <property type="entry name" value="LysR_subst-bd"/>
</dbReference>
<protein>
    <submittedName>
        <fullName evidence="6">LysR family transcriptional regulator</fullName>
    </submittedName>
</protein>
<keyword evidence="4" id="KW-0804">Transcription</keyword>
<evidence type="ECO:0000313" key="7">
    <source>
        <dbReference type="Proteomes" id="UP000541636"/>
    </source>
</evidence>
<keyword evidence="7" id="KW-1185">Reference proteome</keyword>
<dbReference type="CDD" id="cd08474">
    <property type="entry name" value="PBP2_CrgA_like_5"/>
    <property type="match status" value="1"/>
</dbReference>
<evidence type="ECO:0000256" key="2">
    <source>
        <dbReference type="ARBA" id="ARBA00023015"/>
    </source>
</evidence>
<dbReference type="Proteomes" id="UP000541636">
    <property type="component" value="Unassembled WGS sequence"/>
</dbReference>
<dbReference type="GO" id="GO:0003700">
    <property type="term" value="F:DNA-binding transcription factor activity"/>
    <property type="evidence" value="ECO:0007669"/>
    <property type="project" value="InterPro"/>
</dbReference>
<dbReference type="InterPro" id="IPR000847">
    <property type="entry name" value="LysR_HTH_N"/>
</dbReference>
<dbReference type="PRINTS" id="PR00039">
    <property type="entry name" value="HTHLYSR"/>
</dbReference>
<feature type="domain" description="HTH lysR-type" evidence="5">
    <location>
        <begin position="4"/>
        <end position="61"/>
    </location>
</feature>
<evidence type="ECO:0000256" key="4">
    <source>
        <dbReference type="ARBA" id="ARBA00023163"/>
    </source>
</evidence>
<dbReference type="AlphaFoldDB" id="A0A846ZN35"/>
<dbReference type="EMBL" id="JAAZQD010000003">
    <property type="protein sequence ID" value="NKZ38861.1"/>
    <property type="molecule type" value="Genomic_DNA"/>
</dbReference>
<dbReference type="PANTHER" id="PTHR30537:SF1">
    <property type="entry name" value="HTH-TYPE TRANSCRIPTIONAL REGULATOR PGRR"/>
    <property type="match status" value="1"/>
</dbReference>
<dbReference type="Gene3D" id="1.10.10.10">
    <property type="entry name" value="Winged helix-like DNA-binding domain superfamily/Winged helix DNA-binding domain"/>
    <property type="match status" value="1"/>
</dbReference>
<dbReference type="Pfam" id="PF00126">
    <property type="entry name" value="HTH_1"/>
    <property type="match status" value="1"/>
</dbReference>
<gene>
    <name evidence="6" type="ORF">HF690_07795</name>
</gene>
<name>A0A846ZN35_9GAMM</name>
<accession>A0A846ZN35</accession>
<comment type="similarity">
    <text evidence="1">Belongs to the LysR transcriptional regulatory family.</text>
</comment>
<dbReference type="Pfam" id="PF03466">
    <property type="entry name" value="LysR_substrate"/>
    <property type="match status" value="1"/>
</dbReference>
<dbReference type="InterPro" id="IPR036388">
    <property type="entry name" value="WH-like_DNA-bd_sf"/>
</dbReference>
<dbReference type="GO" id="GO:0043565">
    <property type="term" value="F:sequence-specific DNA binding"/>
    <property type="evidence" value="ECO:0007669"/>
    <property type="project" value="TreeGrafter"/>
</dbReference>
<dbReference type="SUPFAM" id="SSF53850">
    <property type="entry name" value="Periplasmic binding protein-like II"/>
    <property type="match status" value="1"/>
</dbReference>
<keyword evidence="2" id="KW-0805">Transcription regulation</keyword>
<dbReference type="PROSITE" id="PS50931">
    <property type="entry name" value="HTH_LYSR"/>
    <property type="match status" value="1"/>
</dbReference>
<keyword evidence="3" id="KW-0238">DNA-binding</keyword>
<dbReference type="PANTHER" id="PTHR30537">
    <property type="entry name" value="HTH-TYPE TRANSCRIPTIONAL REGULATOR"/>
    <property type="match status" value="1"/>
</dbReference>
<evidence type="ECO:0000256" key="3">
    <source>
        <dbReference type="ARBA" id="ARBA00023125"/>
    </source>
</evidence>
<evidence type="ECO:0000313" key="6">
    <source>
        <dbReference type="EMBL" id="NKZ38861.1"/>
    </source>
</evidence>
<reference evidence="6 7" key="1">
    <citation type="journal article" date="2017" name="Int. J. Syst. Evol. Microbiol.">
        <title>Oleiagrimonas citrea sp. nov., a marine bacterium isolated from tidal flat sediment and emended description of the genus Oleiagrimonas Fang et al. 2015 and Oleiagrimonas soli.</title>
        <authorList>
            <person name="Yang S.H."/>
            <person name="Seo H.S."/>
            <person name="Seong C.N."/>
            <person name="Kwon K.K."/>
        </authorList>
    </citation>
    <scope>NUCLEOTIDE SEQUENCE [LARGE SCALE GENOMIC DNA]</scope>
    <source>
        <strain evidence="6 7">MEBiC09124</strain>
    </source>
</reference>
<dbReference type="InterPro" id="IPR036390">
    <property type="entry name" value="WH_DNA-bd_sf"/>
</dbReference>
<evidence type="ECO:0000256" key="1">
    <source>
        <dbReference type="ARBA" id="ARBA00009437"/>
    </source>
</evidence>
<organism evidence="6 7">
    <name type="scientific">Oleiagrimonas citrea</name>
    <dbReference type="NCBI Taxonomy" id="1665687"/>
    <lineage>
        <taxon>Bacteria</taxon>
        <taxon>Pseudomonadati</taxon>
        <taxon>Pseudomonadota</taxon>
        <taxon>Gammaproteobacteria</taxon>
        <taxon>Lysobacterales</taxon>
        <taxon>Rhodanobacteraceae</taxon>
        <taxon>Oleiagrimonas</taxon>
    </lineage>
</organism>
<comment type="caution">
    <text evidence="6">The sequence shown here is derived from an EMBL/GenBank/DDBJ whole genome shotgun (WGS) entry which is preliminary data.</text>
</comment>
<dbReference type="InterPro" id="IPR058163">
    <property type="entry name" value="LysR-type_TF_proteobact-type"/>
</dbReference>
<dbReference type="FunFam" id="1.10.10.10:FF:000001">
    <property type="entry name" value="LysR family transcriptional regulator"/>
    <property type="match status" value="1"/>
</dbReference>
<evidence type="ECO:0000259" key="5">
    <source>
        <dbReference type="PROSITE" id="PS50931"/>
    </source>
</evidence>
<dbReference type="SUPFAM" id="SSF46785">
    <property type="entry name" value="Winged helix' DNA-binding domain"/>
    <property type="match status" value="1"/>
</dbReference>